<accession>A0AC61MS17</accession>
<organism evidence="1 2">
    <name type="scientific">Miniphocaeibacter halophilus</name>
    <dbReference type="NCBI Taxonomy" id="2931922"/>
    <lineage>
        <taxon>Bacteria</taxon>
        <taxon>Bacillati</taxon>
        <taxon>Bacillota</taxon>
        <taxon>Tissierellia</taxon>
        <taxon>Tissierellales</taxon>
        <taxon>Peptoniphilaceae</taxon>
        <taxon>Miniphocaeibacter</taxon>
    </lineage>
</organism>
<proteinExistence type="predicted"/>
<sequence length="271" mass="30815">MSLKKIVNLFPNNNHKSLTISLEVQEKFEKRGFNVFYEYNENADLNICIGGDGAFLRAVHKSNFSNIPFVGINTGHLGFYQEILVPNINKFIDDYLNNNYEIETLDLLEAKISTKNSNRVYTYTALNEFVVRSSDNSIIHLDVYIDDNHLESFAGDALLVSTPSGSTAYNFSAGGAILYRSLEGYQLTPLAPINSKAYRSLLNSIVIPSKSVLKIKTRSEDINSNSLFIADGMSLNYDDLDYVLFKTSEKNIKKISFYKDWYWLNVKDKFL</sequence>
<protein>
    <submittedName>
        <fullName evidence="1">NAD(+)/NADH kinase</fullName>
    </submittedName>
</protein>
<keyword evidence="2" id="KW-1185">Reference proteome</keyword>
<gene>
    <name evidence="1" type="ORF">JFY71_07190</name>
</gene>
<name>A0AC61MS17_9FIRM</name>
<dbReference type="EMBL" id="CP066744">
    <property type="protein sequence ID" value="QQK07113.1"/>
    <property type="molecule type" value="Genomic_DNA"/>
</dbReference>
<evidence type="ECO:0000313" key="1">
    <source>
        <dbReference type="EMBL" id="QQK07113.1"/>
    </source>
</evidence>
<dbReference type="Proteomes" id="UP000595814">
    <property type="component" value="Chromosome"/>
</dbReference>
<evidence type="ECO:0000313" key="2">
    <source>
        <dbReference type="Proteomes" id="UP000595814"/>
    </source>
</evidence>
<keyword evidence="1" id="KW-0808">Transferase</keyword>
<keyword evidence="1" id="KW-0418">Kinase</keyword>
<reference evidence="1 2" key="1">
    <citation type="journal article" date="2022" name="Int. J. Syst. Evol. Microbiol.">
        <title>Miniphocaeibacter halophilus sp. nov., an ammonium-tolerant acetate-producing bacterium isolated from a biogas system.</title>
        <authorList>
            <person name="Schnurer A."/>
            <person name="Singh A."/>
            <person name="Bi S."/>
            <person name="Qiao W."/>
            <person name="Westerholm M."/>
        </authorList>
    </citation>
    <scope>NUCLEOTIDE SEQUENCE [LARGE SCALE GENOMIC DNA]</scope>
    <source>
        <strain evidence="1 2">AMB_01</strain>
    </source>
</reference>